<dbReference type="SMART" id="SM00382">
    <property type="entry name" value="AAA"/>
    <property type="match status" value="1"/>
</dbReference>
<feature type="transmembrane region" description="Helical" evidence="10">
    <location>
        <begin position="60"/>
        <end position="82"/>
    </location>
</feature>
<sequence length="986" mass="110405">MSLKSQHTHHLQDPPQPSSSPPTSSPPLVYASSRQSTIITKRFRQLGVICRLNAILMVRFWKAAVLQAIFVPLLVIGIVFGIQKASVSNNGAPEPLSNACMTLVYAPPTPETNQIMNYFQTKNQARTNAALQVESQVWEDLNEVPKDNMGIVPMPSDQFVYDYALAHPDTIQLGVVFTKQTPASGPIQWHYQVYYNISHATNMSTTPDFKYSKAAGYDRRSSTDDPYGVQVPSMIRALDEALLTFLDPQHQQADLDYSLRSFPTASSKNGYSSQDDIMAVLTNLLTLPACITMVMAMLRVTKEKESKCKEAMQMMGLTPLVYWSAQWLTAWIMAIVQASVIVGLGYAFRMSVFINTNWLVLWLMFALLTYGMTMLGFLLTTFCQKTGSALGFGFAMVVAVLISMPILTGGSWTQLYLDMETGYRVNSAGEQLPPRLSYNWVMAFLLPFIHFARLWGQILPYATETIDWNTGVRKSPVGFTLSSLTNYKQIPEILQDVLPQPISALTYYGVDILLLALLTLYFDQVIPNEHGHSRGIFFFFESFSNAVRFIWYGGSSGVARQRSAEAQRIIPYEDQPPANEDSDVIAERERAVHCQNQVAVRTANLTKKYYKNKPGFFRNLYLSLCCCWCCCRTRRRAHKTENKAVDRLNLITEPNELFALLGQNGAGKSTTMQMLYGVTDPSSGSAFLFNRSIRTDMNDIRANMGVCPQHDVLFNDLTCWEHMLLYAGIKDLPSEALLETINEREAIKENIRERPTWIRSRLEAVQLWKDRHTRAGRLSGGMKRRLSTIISTIGDPDVLILDEPTTGMDPVHRRHVWTFLAQFKRGRCILLTTHSMEEADALGDRVAIMVAGHLKAIGNTTRLKNKFGNGYRVEIALGNSASTTGDQVGHDPQHPNNNGNNTLSQKDLEQEITAATRAIVPESTLLDLSGGVIVFGIPMQAIGHMADLTAMLEKTQAQGKVKNWGIAQTSLEEVFLTLIRSSEDRH</sequence>
<dbReference type="CDD" id="cd03263">
    <property type="entry name" value="ABC_subfamily_A"/>
    <property type="match status" value="1"/>
</dbReference>
<dbReference type="InterPro" id="IPR003439">
    <property type="entry name" value="ABC_transporter-like_ATP-bd"/>
</dbReference>
<feature type="region of interest" description="Disordered" evidence="9">
    <location>
        <begin position="882"/>
        <end position="903"/>
    </location>
</feature>
<dbReference type="Proteomes" id="UP000749646">
    <property type="component" value="Unassembled WGS sequence"/>
</dbReference>
<reference evidence="12" key="1">
    <citation type="journal article" date="2020" name="Fungal Divers.">
        <title>Resolving the Mortierellaceae phylogeny through synthesis of multi-gene phylogenetics and phylogenomics.</title>
        <authorList>
            <person name="Vandepol N."/>
            <person name="Liber J."/>
            <person name="Desiro A."/>
            <person name="Na H."/>
            <person name="Kennedy M."/>
            <person name="Barry K."/>
            <person name="Grigoriev I.V."/>
            <person name="Miller A.N."/>
            <person name="O'Donnell K."/>
            <person name="Stajich J.E."/>
            <person name="Bonito G."/>
        </authorList>
    </citation>
    <scope>NUCLEOTIDE SEQUENCE</scope>
    <source>
        <strain evidence="12">MES-2147</strain>
    </source>
</reference>
<dbReference type="GO" id="GO:0005524">
    <property type="term" value="F:ATP binding"/>
    <property type="evidence" value="ECO:0007669"/>
    <property type="project" value="UniProtKB-KW"/>
</dbReference>
<gene>
    <name evidence="12" type="primary">ABCA1</name>
    <name evidence="12" type="ORF">BGZ65_003340</name>
</gene>
<evidence type="ECO:0000256" key="3">
    <source>
        <dbReference type="ARBA" id="ARBA00022448"/>
    </source>
</evidence>
<feature type="transmembrane region" description="Helical" evidence="10">
    <location>
        <begin position="392"/>
        <end position="417"/>
    </location>
</feature>
<dbReference type="InterPro" id="IPR003593">
    <property type="entry name" value="AAA+_ATPase"/>
</dbReference>
<evidence type="ECO:0000256" key="4">
    <source>
        <dbReference type="ARBA" id="ARBA00022692"/>
    </source>
</evidence>
<evidence type="ECO:0000256" key="7">
    <source>
        <dbReference type="ARBA" id="ARBA00022989"/>
    </source>
</evidence>
<dbReference type="GO" id="GO:0016020">
    <property type="term" value="C:membrane"/>
    <property type="evidence" value="ECO:0007669"/>
    <property type="project" value="UniProtKB-SubCell"/>
</dbReference>
<dbReference type="Pfam" id="PF00005">
    <property type="entry name" value="ABC_tran"/>
    <property type="match status" value="1"/>
</dbReference>
<dbReference type="Pfam" id="PF12698">
    <property type="entry name" value="ABC2_membrane_3"/>
    <property type="match status" value="1"/>
</dbReference>
<accession>A0A9P6IL28</accession>
<evidence type="ECO:0000256" key="9">
    <source>
        <dbReference type="SAM" id="MobiDB-lite"/>
    </source>
</evidence>
<feature type="domain" description="ABC transporter" evidence="11">
    <location>
        <begin position="600"/>
        <end position="876"/>
    </location>
</feature>
<dbReference type="Gene3D" id="3.40.50.300">
    <property type="entry name" value="P-loop containing nucleotide triphosphate hydrolases"/>
    <property type="match status" value="1"/>
</dbReference>
<keyword evidence="3" id="KW-0813">Transport</keyword>
<keyword evidence="7 10" id="KW-1133">Transmembrane helix</keyword>
<evidence type="ECO:0000313" key="12">
    <source>
        <dbReference type="EMBL" id="KAF9935510.1"/>
    </source>
</evidence>
<dbReference type="PANTHER" id="PTHR19229:SF205">
    <property type="entry name" value="ABC TRANSPORTER A FAMILY MEMBER 1-RELATED"/>
    <property type="match status" value="1"/>
</dbReference>
<evidence type="ECO:0000256" key="2">
    <source>
        <dbReference type="ARBA" id="ARBA00008869"/>
    </source>
</evidence>
<dbReference type="InterPro" id="IPR026082">
    <property type="entry name" value="ABCA"/>
</dbReference>
<feature type="transmembrane region" description="Helical" evidence="10">
    <location>
        <begin position="277"/>
        <end position="300"/>
    </location>
</feature>
<keyword evidence="5" id="KW-0547">Nucleotide-binding</keyword>
<dbReference type="PANTHER" id="PTHR19229">
    <property type="entry name" value="ATP-BINDING CASSETTE TRANSPORTER SUBFAMILY A ABCA"/>
    <property type="match status" value="1"/>
</dbReference>
<comment type="caution">
    <text evidence="12">The sequence shown here is derived from an EMBL/GenBank/DDBJ whole genome shotgun (WGS) entry which is preliminary data.</text>
</comment>
<dbReference type="InterPro" id="IPR013525">
    <property type="entry name" value="ABC2_TM"/>
</dbReference>
<feature type="transmembrane region" description="Helical" evidence="10">
    <location>
        <begin position="320"/>
        <end position="347"/>
    </location>
</feature>
<dbReference type="GO" id="GO:0016887">
    <property type="term" value="F:ATP hydrolysis activity"/>
    <property type="evidence" value="ECO:0007669"/>
    <property type="project" value="InterPro"/>
</dbReference>
<keyword evidence="8 10" id="KW-0472">Membrane</keyword>
<evidence type="ECO:0000313" key="13">
    <source>
        <dbReference type="Proteomes" id="UP000749646"/>
    </source>
</evidence>
<evidence type="ECO:0000256" key="1">
    <source>
        <dbReference type="ARBA" id="ARBA00004141"/>
    </source>
</evidence>
<evidence type="ECO:0000256" key="10">
    <source>
        <dbReference type="SAM" id="Phobius"/>
    </source>
</evidence>
<proteinExistence type="inferred from homology"/>
<evidence type="ECO:0000256" key="8">
    <source>
        <dbReference type="ARBA" id="ARBA00023136"/>
    </source>
</evidence>
<feature type="compositionally biased region" description="Polar residues" evidence="9">
    <location>
        <begin position="894"/>
        <end position="903"/>
    </location>
</feature>
<evidence type="ECO:0000259" key="11">
    <source>
        <dbReference type="PROSITE" id="PS50893"/>
    </source>
</evidence>
<dbReference type="SUPFAM" id="SSF52540">
    <property type="entry name" value="P-loop containing nucleoside triphosphate hydrolases"/>
    <property type="match status" value="1"/>
</dbReference>
<evidence type="ECO:0000256" key="6">
    <source>
        <dbReference type="ARBA" id="ARBA00022840"/>
    </source>
</evidence>
<name>A0A9P6IL28_9FUNG</name>
<feature type="transmembrane region" description="Helical" evidence="10">
    <location>
        <begin position="359"/>
        <end position="380"/>
    </location>
</feature>
<dbReference type="AlphaFoldDB" id="A0A9P6IL28"/>
<dbReference type="PROSITE" id="PS50893">
    <property type="entry name" value="ABC_TRANSPORTER_2"/>
    <property type="match status" value="1"/>
</dbReference>
<dbReference type="FunFam" id="3.40.50.300:FF:000335">
    <property type="entry name" value="ATP binding cassette subfamily A member 5"/>
    <property type="match status" value="1"/>
</dbReference>
<dbReference type="GO" id="GO:0005319">
    <property type="term" value="F:lipid transporter activity"/>
    <property type="evidence" value="ECO:0007669"/>
    <property type="project" value="TreeGrafter"/>
</dbReference>
<dbReference type="GO" id="GO:0140359">
    <property type="term" value="F:ABC-type transporter activity"/>
    <property type="evidence" value="ECO:0007669"/>
    <property type="project" value="InterPro"/>
</dbReference>
<comment type="similarity">
    <text evidence="2">Belongs to the ABC transporter superfamily. ABCA family.</text>
</comment>
<feature type="compositionally biased region" description="Pro residues" evidence="9">
    <location>
        <begin position="14"/>
        <end position="25"/>
    </location>
</feature>
<evidence type="ECO:0000256" key="5">
    <source>
        <dbReference type="ARBA" id="ARBA00022741"/>
    </source>
</evidence>
<dbReference type="OrthoDB" id="8061355at2759"/>
<keyword evidence="4 10" id="KW-0812">Transmembrane</keyword>
<feature type="region of interest" description="Disordered" evidence="9">
    <location>
        <begin position="1"/>
        <end position="28"/>
    </location>
</feature>
<dbReference type="InterPro" id="IPR027417">
    <property type="entry name" value="P-loop_NTPase"/>
</dbReference>
<keyword evidence="13" id="KW-1185">Reference proteome</keyword>
<comment type="subcellular location">
    <subcellularLocation>
        <location evidence="1">Membrane</location>
        <topology evidence="1">Multi-pass membrane protein</topology>
    </subcellularLocation>
</comment>
<dbReference type="EMBL" id="JAAAHW010009872">
    <property type="protein sequence ID" value="KAF9935510.1"/>
    <property type="molecule type" value="Genomic_DNA"/>
</dbReference>
<organism evidence="12 13">
    <name type="scientific">Modicella reniformis</name>
    <dbReference type="NCBI Taxonomy" id="1440133"/>
    <lineage>
        <taxon>Eukaryota</taxon>
        <taxon>Fungi</taxon>
        <taxon>Fungi incertae sedis</taxon>
        <taxon>Mucoromycota</taxon>
        <taxon>Mortierellomycotina</taxon>
        <taxon>Mortierellomycetes</taxon>
        <taxon>Mortierellales</taxon>
        <taxon>Mortierellaceae</taxon>
        <taxon>Modicella</taxon>
    </lineage>
</organism>
<protein>
    <submittedName>
        <fullName evidence="12">ATP-binding cassette sub- A member 1</fullName>
    </submittedName>
</protein>
<keyword evidence="6 12" id="KW-0067">ATP-binding</keyword>